<dbReference type="NCBIfam" id="TIGR02937">
    <property type="entry name" value="sigma70-ECF"/>
    <property type="match status" value="1"/>
</dbReference>
<feature type="region of interest" description="Disordered" evidence="5">
    <location>
        <begin position="206"/>
        <end position="240"/>
    </location>
</feature>
<dbReference type="InterPro" id="IPR014284">
    <property type="entry name" value="RNA_pol_sigma-70_dom"/>
</dbReference>
<evidence type="ECO:0000256" key="2">
    <source>
        <dbReference type="ARBA" id="ARBA00023015"/>
    </source>
</evidence>
<dbReference type="Gene3D" id="1.10.10.10">
    <property type="entry name" value="Winged helix-like DNA-binding domain superfamily/Winged helix DNA-binding domain"/>
    <property type="match status" value="1"/>
</dbReference>
<dbReference type="InterPro" id="IPR039425">
    <property type="entry name" value="RNA_pol_sigma-70-like"/>
</dbReference>
<reference evidence="8" key="1">
    <citation type="journal article" date="2020" name="mSystems">
        <title>Genome- and Community-Level Interaction Insights into Carbon Utilization and Element Cycling Functions of Hydrothermarchaeota in Hydrothermal Sediment.</title>
        <authorList>
            <person name="Zhou Z."/>
            <person name="Liu Y."/>
            <person name="Xu W."/>
            <person name="Pan J."/>
            <person name="Luo Z.H."/>
            <person name="Li M."/>
        </authorList>
    </citation>
    <scope>NUCLEOTIDE SEQUENCE [LARGE SCALE GENOMIC DNA]</scope>
    <source>
        <strain evidence="8">SpSt-500</strain>
    </source>
</reference>
<sequence length="517" mass="59125">MIPDNKFVRSLLQNAQRGNYTALEQLFKMNIGKVYAIVLRMTANKSFASKITIDTFIEAWKKLKIIREDSPFTGWLIAIAVYKTLDVFRNNKEEFAKKPDLTEIESKDSFENDIFRLPHLERLIFVLNKVEKYSVDEIADMILMKKDDVEFHLNLAIEKLHERYPLYKFDNSFQERISKLPIEIQPDKSVSDEIFNYIYEERMKVAEKEKPETPPKEEVEEAPKKEKKKKEPKEQKKKVQMPEVSIDVSTSHIKKYIIIAGSILVVAALVFFWLNRAKGWNVNVTMGSVLIDNNAVNSETELELNSLLLTDENSSARIIIPHVGDIQVEPNSSLSRTRKDFEIKLNKGKIVKKSDAQTAEAKLTVTTDLADFNEELSSDFELSTSEDINELFVFKGTVKVVVKGFEAVVPENFACNVKKGKFAVPFNPNSDPQIVKLIKEYSGPADPNMVVIVSLAQKSDALSLWHILQLSSEENRPVVFKKLNELVPPPDTVTGEGIQKLNREMLDQWLIKILSEI</sequence>
<dbReference type="SUPFAM" id="SSF88659">
    <property type="entry name" value="Sigma3 and sigma4 domains of RNA polymerase sigma factors"/>
    <property type="match status" value="1"/>
</dbReference>
<evidence type="ECO:0000256" key="6">
    <source>
        <dbReference type="SAM" id="Phobius"/>
    </source>
</evidence>
<dbReference type="GO" id="GO:0006352">
    <property type="term" value="P:DNA-templated transcription initiation"/>
    <property type="evidence" value="ECO:0007669"/>
    <property type="project" value="InterPro"/>
</dbReference>
<dbReference type="InterPro" id="IPR013324">
    <property type="entry name" value="RNA_pol_sigma_r3/r4-like"/>
</dbReference>
<keyword evidence="6" id="KW-0812">Transmembrane</keyword>
<keyword evidence="2" id="KW-0805">Transcription regulation</keyword>
<name>A0A832G1Z8_9BACT</name>
<dbReference type="InterPro" id="IPR013325">
    <property type="entry name" value="RNA_pol_sigma_r2"/>
</dbReference>
<evidence type="ECO:0000256" key="3">
    <source>
        <dbReference type="ARBA" id="ARBA00023082"/>
    </source>
</evidence>
<comment type="caution">
    <text evidence="8">The sequence shown here is derived from an EMBL/GenBank/DDBJ whole genome shotgun (WGS) entry which is preliminary data.</text>
</comment>
<feature type="transmembrane region" description="Helical" evidence="6">
    <location>
        <begin position="256"/>
        <end position="274"/>
    </location>
</feature>
<dbReference type="Gene3D" id="1.10.1740.10">
    <property type="match status" value="1"/>
</dbReference>
<dbReference type="SUPFAM" id="SSF88946">
    <property type="entry name" value="Sigma2 domain of RNA polymerase sigma factors"/>
    <property type="match status" value="1"/>
</dbReference>
<dbReference type="PANTHER" id="PTHR43133">
    <property type="entry name" value="RNA POLYMERASE ECF-TYPE SIGMA FACTO"/>
    <property type="match status" value="1"/>
</dbReference>
<keyword evidence="6" id="KW-1133">Transmembrane helix</keyword>
<dbReference type="PANTHER" id="PTHR43133:SF46">
    <property type="entry name" value="RNA POLYMERASE SIGMA-70 FACTOR ECF SUBFAMILY"/>
    <property type="match status" value="1"/>
</dbReference>
<dbReference type="EMBL" id="DSVI01000005">
    <property type="protein sequence ID" value="HGT47318.1"/>
    <property type="molecule type" value="Genomic_DNA"/>
</dbReference>
<evidence type="ECO:0000256" key="1">
    <source>
        <dbReference type="ARBA" id="ARBA00010641"/>
    </source>
</evidence>
<evidence type="ECO:0000256" key="4">
    <source>
        <dbReference type="ARBA" id="ARBA00023163"/>
    </source>
</evidence>
<comment type="similarity">
    <text evidence="1">Belongs to the sigma-70 factor family. ECF subfamily.</text>
</comment>
<proteinExistence type="inferred from homology"/>
<evidence type="ECO:0000313" key="8">
    <source>
        <dbReference type="EMBL" id="HGT47318.1"/>
    </source>
</evidence>
<feature type="compositionally biased region" description="Basic and acidic residues" evidence="5">
    <location>
        <begin position="206"/>
        <end position="234"/>
    </location>
</feature>
<protein>
    <submittedName>
        <fullName evidence="8">Sigma-70 family RNA polymerase sigma factor</fullName>
    </submittedName>
</protein>
<keyword evidence="4" id="KW-0804">Transcription</keyword>
<gene>
    <name evidence="8" type="ORF">ENS56_04745</name>
</gene>
<accession>A0A832G1Z8</accession>
<dbReference type="GO" id="GO:0016987">
    <property type="term" value="F:sigma factor activity"/>
    <property type="evidence" value="ECO:0007669"/>
    <property type="project" value="UniProtKB-KW"/>
</dbReference>
<evidence type="ECO:0000259" key="7">
    <source>
        <dbReference type="Pfam" id="PF04542"/>
    </source>
</evidence>
<dbReference type="Pfam" id="PF04542">
    <property type="entry name" value="Sigma70_r2"/>
    <property type="match status" value="1"/>
</dbReference>
<feature type="domain" description="RNA polymerase sigma-70 region 2" evidence="7">
    <location>
        <begin position="26"/>
        <end position="92"/>
    </location>
</feature>
<keyword evidence="3" id="KW-0731">Sigma factor</keyword>
<evidence type="ECO:0000256" key="5">
    <source>
        <dbReference type="SAM" id="MobiDB-lite"/>
    </source>
</evidence>
<dbReference type="InterPro" id="IPR007627">
    <property type="entry name" value="RNA_pol_sigma70_r2"/>
</dbReference>
<keyword evidence="6" id="KW-0472">Membrane</keyword>
<dbReference type="AlphaFoldDB" id="A0A832G1Z8"/>
<dbReference type="InterPro" id="IPR036388">
    <property type="entry name" value="WH-like_DNA-bd_sf"/>
</dbReference>
<organism evidence="8">
    <name type="scientific">Ignavibacterium album</name>
    <dbReference type="NCBI Taxonomy" id="591197"/>
    <lineage>
        <taxon>Bacteria</taxon>
        <taxon>Pseudomonadati</taxon>
        <taxon>Ignavibacteriota</taxon>
        <taxon>Ignavibacteria</taxon>
        <taxon>Ignavibacteriales</taxon>
        <taxon>Ignavibacteriaceae</taxon>
        <taxon>Ignavibacterium</taxon>
    </lineage>
</organism>